<accession>A3UAB3</accession>
<evidence type="ECO:0000313" key="4">
    <source>
        <dbReference type="EMBL" id="EAP86749.1"/>
    </source>
</evidence>
<dbReference type="EMBL" id="CP002046">
    <property type="protein sequence ID" value="EAP86749.1"/>
    <property type="molecule type" value="Genomic_DNA"/>
</dbReference>
<gene>
    <name evidence="4" type="ordered locus">CA2559_11953</name>
</gene>
<dbReference type="eggNOG" id="COG0657">
    <property type="taxonomic scope" value="Bacteria"/>
</dbReference>
<proteinExistence type="predicted"/>
<dbReference type="KEGG" id="cat:CA2559_11953"/>
<dbReference type="STRING" id="216432.CA2559_11953"/>
<dbReference type="AlphaFoldDB" id="A3UAB3"/>
<dbReference type="HOGENOM" id="CLU_012494_4_1_10"/>
<dbReference type="PROSITE" id="PS51257">
    <property type="entry name" value="PROKAR_LIPOPROTEIN"/>
    <property type="match status" value="1"/>
</dbReference>
<dbReference type="InterPro" id="IPR029058">
    <property type="entry name" value="AB_hydrolase_fold"/>
</dbReference>
<dbReference type="RefSeq" id="WP_013188130.1">
    <property type="nucleotide sequence ID" value="NC_014230.1"/>
</dbReference>
<dbReference type="PANTHER" id="PTHR48081">
    <property type="entry name" value="AB HYDROLASE SUPERFAMILY PROTEIN C4A8.06C"/>
    <property type="match status" value="1"/>
</dbReference>
<dbReference type="InterPro" id="IPR050300">
    <property type="entry name" value="GDXG_lipolytic_enzyme"/>
</dbReference>
<keyword evidence="2" id="KW-0732">Signal</keyword>
<dbReference type="Gene3D" id="3.40.50.1820">
    <property type="entry name" value="alpha/beta hydrolase"/>
    <property type="match status" value="1"/>
</dbReference>
<reference evidence="4 5" key="1">
    <citation type="journal article" date="2010" name="J. Bacteriol.">
        <title>The complete genome sequence of Croceibacter atlanticus HTCC2559T.</title>
        <authorList>
            <person name="Oh H.M."/>
            <person name="Kang I."/>
            <person name="Ferriera S."/>
            <person name="Giovannoni S.J."/>
            <person name="Cho J.C."/>
        </authorList>
    </citation>
    <scope>NUCLEOTIDE SEQUENCE [LARGE SCALE GENOMIC DNA]</scope>
    <source>
        <strain evidence="5">ATCC BAA-628 / HTCC2559 / KCTC 12090</strain>
    </source>
</reference>
<dbReference type="InterPro" id="IPR049492">
    <property type="entry name" value="BD-FAE-like_dom"/>
</dbReference>
<feature type="signal peptide" evidence="2">
    <location>
        <begin position="1"/>
        <end position="20"/>
    </location>
</feature>
<name>A3UAB3_CROAH</name>
<feature type="domain" description="BD-FAE-like" evidence="3">
    <location>
        <begin position="40"/>
        <end position="218"/>
    </location>
</feature>
<organism evidence="4 5">
    <name type="scientific">Croceibacter atlanticus (strain ATCC BAA-628 / JCM 21780 / CIP 108009 / IAM 15332 / KCTC 12090 / HTCC2559)</name>
    <dbReference type="NCBI Taxonomy" id="216432"/>
    <lineage>
        <taxon>Bacteria</taxon>
        <taxon>Pseudomonadati</taxon>
        <taxon>Bacteroidota</taxon>
        <taxon>Flavobacteriia</taxon>
        <taxon>Flavobacteriales</taxon>
        <taxon>Flavobacteriaceae</taxon>
        <taxon>Croceibacter</taxon>
    </lineage>
</organism>
<protein>
    <submittedName>
        <fullName evidence="4">Esterase/lipase/thioesterase family protein</fullName>
    </submittedName>
</protein>
<feature type="chain" id="PRO_5002659117" evidence="2">
    <location>
        <begin position="21"/>
        <end position="275"/>
    </location>
</feature>
<dbReference type="SUPFAM" id="SSF53474">
    <property type="entry name" value="alpha/beta-Hydrolases"/>
    <property type="match status" value="1"/>
</dbReference>
<evidence type="ECO:0000313" key="5">
    <source>
        <dbReference type="Proteomes" id="UP000002297"/>
    </source>
</evidence>
<evidence type="ECO:0000256" key="2">
    <source>
        <dbReference type="SAM" id="SignalP"/>
    </source>
</evidence>
<dbReference type="PANTHER" id="PTHR48081:SF33">
    <property type="entry name" value="KYNURENINE FORMAMIDASE"/>
    <property type="match status" value="1"/>
</dbReference>
<dbReference type="OrthoDB" id="9777975at2"/>
<keyword evidence="5" id="KW-1185">Reference proteome</keyword>
<sequence length="275" mass="31369">MSAKKILSIGIILMVFTSCATKKFKDISYTEHHDLKPLKLNVFTPRSSKKELKDVIIFIYGGNWNSGNKDMYGFMGRQFGKEDIVTVIPNYTLSPNANYDTMAQQVTKAITWTYNTIETYGGNPERIFITGHSAGAHLAALATMSPKYKGETSKIKGIILNDAAGLDMYSYLKENPPKEEPDNYVTTWTTNPKLWKEASPLYHIDAETPPIFTYLGTKTYNSIIEGNRIFREELLKVQPEAKLIKLDKKHVPMIVQYFYPWNNRVKEIKAFMNAN</sequence>
<evidence type="ECO:0000256" key="1">
    <source>
        <dbReference type="ARBA" id="ARBA00022801"/>
    </source>
</evidence>
<dbReference type="Pfam" id="PF20434">
    <property type="entry name" value="BD-FAE"/>
    <property type="match status" value="1"/>
</dbReference>
<dbReference type="GeneID" id="89454108"/>
<dbReference type="GO" id="GO:0016787">
    <property type="term" value="F:hydrolase activity"/>
    <property type="evidence" value="ECO:0007669"/>
    <property type="project" value="UniProtKB-KW"/>
</dbReference>
<keyword evidence="1" id="KW-0378">Hydrolase</keyword>
<dbReference type="ESTHER" id="9flao-a3uab3">
    <property type="family name" value="BD-FAE"/>
</dbReference>
<dbReference type="Proteomes" id="UP000002297">
    <property type="component" value="Chromosome"/>
</dbReference>
<evidence type="ECO:0000259" key="3">
    <source>
        <dbReference type="Pfam" id="PF20434"/>
    </source>
</evidence>